<reference evidence="4" key="1">
    <citation type="submission" date="2025-08" db="UniProtKB">
        <authorList>
            <consortium name="RefSeq"/>
        </authorList>
    </citation>
    <scope>IDENTIFICATION</scope>
</reference>
<dbReference type="OMA" id="NITQDME"/>
<organism evidence="3 4">
    <name type="scientific">Biomphalaria glabrata</name>
    <name type="common">Bloodfluke planorb</name>
    <name type="synonym">Freshwater snail</name>
    <dbReference type="NCBI Taxonomy" id="6526"/>
    <lineage>
        <taxon>Eukaryota</taxon>
        <taxon>Metazoa</taxon>
        <taxon>Spiralia</taxon>
        <taxon>Lophotrochozoa</taxon>
        <taxon>Mollusca</taxon>
        <taxon>Gastropoda</taxon>
        <taxon>Heterobranchia</taxon>
        <taxon>Euthyneura</taxon>
        <taxon>Panpulmonata</taxon>
        <taxon>Hygrophila</taxon>
        <taxon>Lymnaeoidea</taxon>
        <taxon>Planorbidae</taxon>
        <taxon>Biomphalaria</taxon>
    </lineage>
</organism>
<dbReference type="Gene3D" id="3.60.10.10">
    <property type="entry name" value="Endonuclease/exonuclease/phosphatase"/>
    <property type="match status" value="1"/>
</dbReference>
<dbReference type="PANTHER" id="PTHR36688">
    <property type="entry name" value="ENDO/EXONUCLEASE/PHOSPHATASE DOMAIN-CONTAINING PROTEIN"/>
    <property type="match status" value="1"/>
</dbReference>
<dbReference type="PANTHER" id="PTHR36688:SF2">
    <property type="entry name" value="ENDONUCLEASE_EXONUCLEASE_PHOSPHATASE DOMAIN-CONTAINING PROTEIN"/>
    <property type="match status" value="1"/>
</dbReference>
<name>A0A9W3B3M7_BIOGL</name>
<sequence>MIDTDTVKSGHEQTRTGSVRRVVGVRPGHEKSATSRPATSMRGNLSELSKLLHERAIDVALLQETLTGKRNASITGYSAFKCKCTDCRGLITYVRNNLVATQIPGPRVHGRTDAITLEVHKLGRKLTVTNLYNPPKHDISLEYDCTNINTHNVIAGDFNAKSQQWGYDSTDSSGHKIHELLNNSNLFCLQNKHTPPTLYHTGNGSQSRPDLTLITANLESHTQFQVLDDIGSDHRPILVTIALSEASGVTPKAPRRWSYTKANWPAYEAAVNTALMNIAVEDRDVDIIYGEITAAMLGAAKRFVPRTYPGVRQKRVWSQELNKLVLRRKRARRLAERKGTPEIRREYNRLCRATSELARRVRSDHWNAACAGMDLRDTSKAWRLLRNLEAKDTARTAAPLLSPGGPVSTVTKMAGLLNRHFAKHKPEKKSAMSKALNKERKRLEREPDEPESQATCNAPFCRAELDRAIAKCKNRKAPGPDKVTPEMEYNSN</sequence>
<evidence type="ECO:0000313" key="4">
    <source>
        <dbReference type="RefSeq" id="XP_055894061.1"/>
    </source>
</evidence>
<dbReference type="GeneID" id="129927722"/>
<gene>
    <name evidence="4" type="primary">LOC129927722</name>
</gene>
<feature type="compositionally biased region" description="Low complexity" evidence="1">
    <location>
        <begin position="15"/>
        <end position="26"/>
    </location>
</feature>
<dbReference type="InterPro" id="IPR036691">
    <property type="entry name" value="Endo/exonu/phosph_ase_sf"/>
</dbReference>
<dbReference type="InterPro" id="IPR052560">
    <property type="entry name" value="RdDP_mobile_element"/>
</dbReference>
<feature type="domain" description="Endonuclease/exonuclease/phosphatase" evidence="2">
    <location>
        <begin position="127"/>
        <end position="237"/>
    </location>
</feature>
<proteinExistence type="predicted"/>
<feature type="region of interest" description="Disordered" evidence="1">
    <location>
        <begin position="1"/>
        <end position="42"/>
    </location>
</feature>
<dbReference type="RefSeq" id="XP_055894061.1">
    <property type="nucleotide sequence ID" value="XM_056038086.1"/>
</dbReference>
<protein>
    <submittedName>
        <fullName evidence="4">Uncharacterized protein LOC129927722</fullName>
    </submittedName>
</protein>
<dbReference type="InterPro" id="IPR005135">
    <property type="entry name" value="Endo/exonuclease/phosphatase"/>
</dbReference>
<evidence type="ECO:0000259" key="2">
    <source>
        <dbReference type="Pfam" id="PF14529"/>
    </source>
</evidence>
<accession>A0A9W3B3M7</accession>
<feature type="compositionally biased region" description="Basic and acidic residues" evidence="1">
    <location>
        <begin position="436"/>
        <end position="445"/>
    </location>
</feature>
<feature type="region of interest" description="Disordered" evidence="1">
    <location>
        <begin position="473"/>
        <end position="492"/>
    </location>
</feature>
<dbReference type="OrthoDB" id="6780406at2759"/>
<feature type="region of interest" description="Disordered" evidence="1">
    <location>
        <begin position="424"/>
        <end position="457"/>
    </location>
</feature>
<dbReference type="SUPFAM" id="SSF56219">
    <property type="entry name" value="DNase I-like"/>
    <property type="match status" value="1"/>
</dbReference>
<keyword evidence="3" id="KW-1185">Reference proteome</keyword>
<dbReference type="GO" id="GO:0003824">
    <property type="term" value="F:catalytic activity"/>
    <property type="evidence" value="ECO:0007669"/>
    <property type="project" value="InterPro"/>
</dbReference>
<dbReference type="Proteomes" id="UP001165740">
    <property type="component" value="Chromosome 8"/>
</dbReference>
<dbReference type="AlphaFoldDB" id="A0A9W3B3M7"/>
<dbReference type="Pfam" id="PF14529">
    <property type="entry name" value="Exo_endo_phos_2"/>
    <property type="match status" value="1"/>
</dbReference>
<evidence type="ECO:0000256" key="1">
    <source>
        <dbReference type="SAM" id="MobiDB-lite"/>
    </source>
</evidence>
<evidence type="ECO:0000313" key="3">
    <source>
        <dbReference type="Proteomes" id="UP001165740"/>
    </source>
</evidence>
<feature type="compositionally biased region" description="Basic and acidic residues" evidence="1">
    <location>
        <begin position="1"/>
        <end position="14"/>
    </location>
</feature>